<name>J4GHR2_9APHY</name>
<dbReference type="InterPro" id="IPR044563">
    <property type="entry name" value="Sgt1-like"/>
</dbReference>
<dbReference type="RefSeq" id="XP_012185606.1">
    <property type="nucleotide sequence ID" value="XM_012330216.1"/>
</dbReference>
<dbReference type="PROSITE" id="PS51048">
    <property type="entry name" value="SGS"/>
    <property type="match status" value="1"/>
</dbReference>
<evidence type="ECO:0008006" key="6">
    <source>
        <dbReference type="Google" id="ProtNLM"/>
    </source>
</evidence>
<dbReference type="FunCoup" id="J4GHR2">
    <property type="interactions" value="499"/>
</dbReference>
<dbReference type="AlphaFoldDB" id="J4GHR2"/>
<organism evidence="4 5">
    <name type="scientific">Fibroporia radiculosa</name>
    <dbReference type="NCBI Taxonomy" id="599839"/>
    <lineage>
        <taxon>Eukaryota</taxon>
        <taxon>Fungi</taxon>
        <taxon>Dikarya</taxon>
        <taxon>Basidiomycota</taxon>
        <taxon>Agaricomycotina</taxon>
        <taxon>Agaricomycetes</taxon>
        <taxon>Polyporales</taxon>
        <taxon>Fibroporiaceae</taxon>
        <taxon>Fibroporia</taxon>
    </lineage>
</organism>
<feature type="compositionally biased region" description="Polar residues" evidence="1">
    <location>
        <begin position="164"/>
        <end position="176"/>
    </location>
</feature>
<dbReference type="Proteomes" id="UP000006352">
    <property type="component" value="Unassembled WGS sequence"/>
</dbReference>
<evidence type="ECO:0000256" key="1">
    <source>
        <dbReference type="SAM" id="MobiDB-lite"/>
    </source>
</evidence>
<evidence type="ECO:0000259" key="2">
    <source>
        <dbReference type="PROSITE" id="PS51048"/>
    </source>
</evidence>
<keyword evidence="5" id="KW-1185">Reference proteome</keyword>
<dbReference type="PROSITE" id="PS51203">
    <property type="entry name" value="CS"/>
    <property type="match status" value="1"/>
</dbReference>
<protein>
    <recommendedName>
        <fullName evidence="6">SGS domain-containing protein</fullName>
    </recommendedName>
</protein>
<evidence type="ECO:0000313" key="4">
    <source>
        <dbReference type="EMBL" id="CCM06323.1"/>
    </source>
</evidence>
<feature type="domain" description="SGS" evidence="2">
    <location>
        <begin position="102"/>
        <end position="199"/>
    </location>
</feature>
<dbReference type="HOGENOM" id="CLU_039532_2_0_1"/>
<evidence type="ECO:0000259" key="3">
    <source>
        <dbReference type="PROSITE" id="PS51203"/>
    </source>
</evidence>
<feature type="region of interest" description="Disordered" evidence="1">
    <location>
        <begin position="164"/>
        <end position="199"/>
    </location>
</feature>
<dbReference type="PANTHER" id="PTHR45862">
    <property type="entry name" value="PROTEIN SGT1 HOMOLOG"/>
    <property type="match status" value="1"/>
</dbReference>
<dbReference type="STRING" id="599839.J4GHR2"/>
<sequence>MPVPRHDFYESDEKLTLSVYDKNADPALVSVKLGPRSLSYENGDTKLALEPLKGQIDTAKSDFSVGKVKIEIRLVKAAPGRWGGLVGASPDVLAPSPAQGAPEPAPRRTQKNWDAVTATILDADKGASTDEDPNAGGDAAVNGFFQKLYADADEDTRRAMLKSYQESGGTTLSTNWDEVGKAPVEVKPPEGSEWKKWAA</sequence>
<proteinExistence type="predicted"/>
<feature type="compositionally biased region" description="Basic and acidic residues" evidence="1">
    <location>
        <begin position="187"/>
        <end position="199"/>
    </location>
</feature>
<evidence type="ECO:0000313" key="5">
    <source>
        <dbReference type="Proteomes" id="UP000006352"/>
    </source>
</evidence>
<dbReference type="EMBL" id="HE797287">
    <property type="protein sequence ID" value="CCM06323.1"/>
    <property type="molecule type" value="Genomic_DNA"/>
</dbReference>
<dbReference type="InterPro" id="IPR007699">
    <property type="entry name" value="SGS_dom"/>
</dbReference>
<dbReference type="Gene3D" id="2.60.40.790">
    <property type="match status" value="1"/>
</dbReference>
<gene>
    <name evidence="4" type="ORF">FIBRA_08575</name>
</gene>
<dbReference type="Pfam" id="PF05002">
    <property type="entry name" value="SGS"/>
    <property type="match status" value="1"/>
</dbReference>
<dbReference type="GO" id="GO:0051087">
    <property type="term" value="F:protein-folding chaperone binding"/>
    <property type="evidence" value="ECO:0007669"/>
    <property type="project" value="InterPro"/>
</dbReference>
<dbReference type="OrthoDB" id="1898560at2759"/>
<feature type="region of interest" description="Disordered" evidence="1">
    <location>
        <begin position="91"/>
        <end position="111"/>
    </location>
</feature>
<dbReference type="InterPro" id="IPR007052">
    <property type="entry name" value="CS_dom"/>
</dbReference>
<dbReference type="InterPro" id="IPR008978">
    <property type="entry name" value="HSP20-like_chaperone"/>
</dbReference>
<dbReference type="SUPFAM" id="SSF49764">
    <property type="entry name" value="HSP20-like chaperones"/>
    <property type="match status" value="1"/>
</dbReference>
<dbReference type="InParanoid" id="J4GHR2"/>
<dbReference type="Pfam" id="PF04969">
    <property type="entry name" value="CS"/>
    <property type="match status" value="1"/>
</dbReference>
<dbReference type="GeneID" id="24101223"/>
<accession>J4GHR2</accession>
<feature type="domain" description="CS" evidence="3">
    <location>
        <begin position="1"/>
        <end position="86"/>
    </location>
</feature>
<dbReference type="CDD" id="cd06466">
    <property type="entry name" value="p23_CS_SGT1_like"/>
    <property type="match status" value="1"/>
</dbReference>
<reference evidence="4 5" key="1">
    <citation type="journal article" date="2012" name="Appl. Environ. Microbiol.">
        <title>Short-read sequencing for genomic analysis of the brown rot fungus Fibroporia radiculosa.</title>
        <authorList>
            <person name="Tang J.D."/>
            <person name="Perkins A.D."/>
            <person name="Sonstegard T.S."/>
            <person name="Schroeder S.G."/>
            <person name="Burgess S.C."/>
            <person name="Diehl S.V."/>
        </authorList>
    </citation>
    <scope>NUCLEOTIDE SEQUENCE [LARGE SCALE GENOMIC DNA]</scope>
    <source>
        <strain evidence="4 5">TFFH 294</strain>
    </source>
</reference>